<dbReference type="Pfam" id="PF00652">
    <property type="entry name" value="Ricin_B_lectin"/>
    <property type="match status" value="1"/>
</dbReference>
<keyword evidence="4" id="KW-1185">Reference proteome</keyword>
<dbReference type="EMBL" id="JBEZLS010000010">
    <property type="protein sequence ID" value="MEU9352560.1"/>
    <property type="molecule type" value="Genomic_DNA"/>
</dbReference>
<proteinExistence type="predicted"/>
<dbReference type="Proteomes" id="UP001551582">
    <property type="component" value="Unassembled WGS sequence"/>
</dbReference>
<sequence length="459" mass="46328">MSEQQQASNEPSAPKAAAAAPDAEAVAAALTGAAKPPTASAPEGTGAGRTAATEPEAGADTDAGTAPTSSTGGRNAGAGATNAGAGATGRTSGADDAEEASTGEEAQATNSAEATATRAASGDVKVGQDEKGTAGGAQGAGTDEANGAQGLSAAAAKGQNRAVAAAVDGGGATGSSRSGVGRPRKPVLAAAAVAGALLVAVPLLITANDEDEDKKAVDTASADTVLGVANDPAGVFDTQSPSPTKTEPEKKETKKETKKEETNKKASAPPAAEKPAAPAAKPSASPSQKKKAVVKKAPSNLPAVLTRVLIKNNTNRTCVDVPGFSSGQPNGPVTHATCNSNTDDNQLWNVERRYDKAGPGGTPLFQIRNVMDSMCLDLPGYQGVGGATKVTEFPCDGTTNDNQLWWLDKQSDGKFWIRNAASNNQCLDSYGPDDRTRDLIVWPCAPEGQNNHEWIFTRS</sequence>
<name>A0ABV3E5Y2_9ACTN</name>
<feature type="compositionally biased region" description="Low complexity" evidence="1">
    <location>
        <begin position="58"/>
        <end position="94"/>
    </location>
</feature>
<feature type="compositionally biased region" description="Low complexity" evidence="1">
    <location>
        <begin position="7"/>
        <end position="38"/>
    </location>
</feature>
<feature type="compositionally biased region" description="Low complexity" evidence="1">
    <location>
        <begin position="265"/>
        <end position="287"/>
    </location>
</feature>
<dbReference type="CDD" id="cd00161">
    <property type="entry name" value="beta-trefoil_Ricin-like"/>
    <property type="match status" value="1"/>
</dbReference>
<gene>
    <name evidence="3" type="ORF">AB0D65_16590</name>
</gene>
<evidence type="ECO:0000313" key="4">
    <source>
        <dbReference type="Proteomes" id="UP001551582"/>
    </source>
</evidence>
<evidence type="ECO:0000256" key="1">
    <source>
        <dbReference type="SAM" id="MobiDB-lite"/>
    </source>
</evidence>
<feature type="region of interest" description="Disordered" evidence="1">
    <location>
        <begin position="228"/>
        <end position="298"/>
    </location>
</feature>
<evidence type="ECO:0000259" key="2">
    <source>
        <dbReference type="SMART" id="SM00458"/>
    </source>
</evidence>
<feature type="domain" description="Ricin B lectin" evidence="2">
    <location>
        <begin position="306"/>
        <end position="457"/>
    </location>
</feature>
<dbReference type="RefSeq" id="WP_359980935.1">
    <property type="nucleotide sequence ID" value="NZ_JBEZLS010000010.1"/>
</dbReference>
<evidence type="ECO:0000313" key="3">
    <source>
        <dbReference type="EMBL" id="MEU9352560.1"/>
    </source>
</evidence>
<accession>A0ABV3E5Y2</accession>
<dbReference type="InterPro" id="IPR035992">
    <property type="entry name" value="Ricin_B-like_lectins"/>
</dbReference>
<dbReference type="SMART" id="SM00458">
    <property type="entry name" value="RICIN"/>
    <property type="match status" value="1"/>
</dbReference>
<dbReference type="InterPro" id="IPR000772">
    <property type="entry name" value="Ricin_B_lectin"/>
</dbReference>
<feature type="region of interest" description="Disordered" evidence="1">
    <location>
        <begin position="1"/>
        <end position="183"/>
    </location>
</feature>
<organism evidence="3 4">
    <name type="scientific">Streptomyces griseoloalbus</name>
    <dbReference type="NCBI Taxonomy" id="67303"/>
    <lineage>
        <taxon>Bacteria</taxon>
        <taxon>Bacillati</taxon>
        <taxon>Actinomycetota</taxon>
        <taxon>Actinomycetes</taxon>
        <taxon>Kitasatosporales</taxon>
        <taxon>Streptomycetaceae</taxon>
        <taxon>Streptomyces</taxon>
    </lineage>
</organism>
<protein>
    <submittedName>
        <fullName evidence="3">RICIN domain-containing protein</fullName>
    </submittedName>
</protein>
<dbReference type="SUPFAM" id="SSF50370">
    <property type="entry name" value="Ricin B-like lectins"/>
    <property type="match status" value="1"/>
</dbReference>
<feature type="compositionally biased region" description="Basic and acidic residues" evidence="1">
    <location>
        <begin position="246"/>
        <end position="264"/>
    </location>
</feature>
<feature type="compositionally biased region" description="Low complexity" evidence="1">
    <location>
        <begin position="140"/>
        <end position="167"/>
    </location>
</feature>
<reference evidence="3 4" key="1">
    <citation type="submission" date="2024-06" db="EMBL/GenBank/DDBJ databases">
        <title>The Natural Products Discovery Center: Release of the First 8490 Sequenced Strains for Exploring Actinobacteria Biosynthetic Diversity.</title>
        <authorList>
            <person name="Kalkreuter E."/>
            <person name="Kautsar S.A."/>
            <person name="Yang D."/>
            <person name="Bader C.D."/>
            <person name="Teijaro C.N."/>
            <person name="Fluegel L."/>
            <person name="Davis C.M."/>
            <person name="Simpson J.R."/>
            <person name="Lauterbach L."/>
            <person name="Steele A.D."/>
            <person name="Gui C."/>
            <person name="Meng S."/>
            <person name="Li G."/>
            <person name="Viehrig K."/>
            <person name="Ye F."/>
            <person name="Su P."/>
            <person name="Kiefer A.F."/>
            <person name="Nichols A."/>
            <person name="Cepeda A.J."/>
            <person name="Yan W."/>
            <person name="Fan B."/>
            <person name="Jiang Y."/>
            <person name="Adhikari A."/>
            <person name="Zheng C.-J."/>
            <person name="Schuster L."/>
            <person name="Cowan T.M."/>
            <person name="Smanski M.J."/>
            <person name="Chevrette M.G."/>
            <person name="De Carvalho L.P.S."/>
            <person name="Shen B."/>
        </authorList>
    </citation>
    <scope>NUCLEOTIDE SEQUENCE [LARGE SCALE GENOMIC DNA]</scope>
    <source>
        <strain evidence="3 4">NPDC048274</strain>
    </source>
</reference>
<comment type="caution">
    <text evidence="3">The sequence shown here is derived from an EMBL/GenBank/DDBJ whole genome shotgun (WGS) entry which is preliminary data.</text>
</comment>
<dbReference type="Gene3D" id="2.80.10.50">
    <property type="match status" value="1"/>
</dbReference>
<dbReference type="PROSITE" id="PS50231">
    <property type="entry name" value="RICIN_B_LECTIN"/>
    <property type="match status" value="1"/>
</dbReference>